<name>A0A9Q0Y9W3_9SAUR</name>
<dbReference type="AlphaFoldDB" id="A0A9Q0Y9W3"/>
<proteinExistence type="predicted"/>
<organism evidence="2 3">
    <name type="scientific">Phrynocephalus forsythii</name>
    <dbReference type="NCBI Taxonomy" id="171643"/>
    <lineage>
        <taxon>Eukaryota</taxon>
        <taxon>Metazoa</taxon>
        <taxon>Chordata</taxon>
        <taxon>Craniata</taxon>
        <taxon>Vertebrata</taxon>
        <taxon>Euteleostomi</taxon>
        <taxon>Lepidosauria</taxon>
        <taxon>Squamata</taxon>
        <taxon>Bifurcata</taxon>
        <taxon>Unidentata</taxon>
        <taxon>Episquamata</taxon>
        <taxon>Toxicofera</taxon>
        <taxon>Iguania</taxon>
        <taxon>Acrodonta</taxon>
        <taxon>Agamidae</taxon>
        <taxon>Agaminae</taxon>
        <taxon>Phrynocephalus</taxon>
    </lineage>
</organism>
<evidence type="ECO:0000256" key="1">
    <source>
        <dbReference type="SAM" id="MobiDB-lite"/>
    </source>
</evidence>
<protein>
    <submittedName>
        <fullName evidence="2">Uncharacterized protein</fullName>
    </submittedName>
</protein>
<gene>
    <name evidence="2" type="ORF">JRQ81_001916</name>
</gene>
<feature type="compositionally biased region" description="Polar residues" evidence="1">
    <location>
        <begin position="50"/>
        <end position="62"/>
    </location>
</feature>
<comment type="caution">
    <text evidence="2">The sequence shown here is derived from an EMBL/GenBank/DDBJ whole genome shotgun (WGS) entry which is preliminary data.</text>
</comment>
<sequence length="150" mass="16014">MGPCTSDSNGKSVLQDPTGAAVDDENAEHRQGPPSPDQEVDGKEPRAQEALSNGLKQDSLPSDLNRETSLPPEGALFSSEEDSQSDSVLRALRKQDKEQAETLVLEGKVQVLVVQSTSRVFSVRNVLTSPGRRSACRCIAKGAARARSAL</sequence>
<feature type="compositionally biased region" description="Polar residues" evidence="1">
    <location>
        <begin position="1"/>
        <end position="12"/>
    </location>
</feature>
<keyword evidence="3" id="KW-1185">Reference proteome</keyword>
<dbReference type="EMBL" id="JAPFRF010000001">
    <property type="protein sequence ID" value="KAJ7345966.1"/>
    <property type="molecule type" value="Genomic_DNA"/>
</dbReference>
<evidence type="ECO:0000313" key="3">
    <source>
        <dbReference type="Proteomes" id="UP001142489"/>
    </source>
</evidence>
<evidence type="ECO:0000313" key="2">
    <source>
        <dbReference type="EMBL" id="KAJ7345966.1"/>
    </source>
</evidence>
<dbReference type="Proteomes" id="UP001142489">
    <property type="component" value="Unassembled WGS sequence"/>
</dbReference>
<reference evidence="2" key="1">
    <citation type="journal article" date="2023" name="DNA Res.">
        <title>Chromosome-level genome assembly of Phrynocephalus forsythii using third-generation DNA sequencing and Hi-C analysis.</title>
        <authorList>
            <person name="Qi Y."/>
            <person name="Zhao W."/>
            <person name="Zhao Y."/>
            <person name="Niu C."/>
            <person name="Cao S."/>
            <person name="Zhang Y."/>
        </authorList>
    </citation>
    <scope>NUCLEOTIDE SEQUENCE</scope>
    <source>
        <tissue evidence="2">Muscle</tissue>
    </source>
</reference>
<accession>A0A9Q0Y9W3</accession>
<feature type="region of interest" description="Disordered" evidence="1">
    <location>
        <begin position="1"/>
        <end position="88"/>
    </location>
</feature>